<keyword evidence="3" id="KW-1133">Transmembrane helix</keyword>
<accession>A0A915BXK4</accession>
<dbReference type="WBParaSite" id="PgR068_g037_t01">
    <property type="protein sequence ID" value="PgR068_g037_t01"/>
    <property type="gene ID" value="PgR068_g037"/>
</dbReference>
<keyword evidence="1" id="KW-0677">Repeat</keyword>
<protein>
    <submittedName>
        <fullName evidence="6">Nematode cuticle collagen N-terminal domain-containing protein</fullName>
    </submittedName>
</protein>
<keyword evidence="3" id="KW-0812">Transmembrane</keyword>
<sequence length="289" mass="29723">METCLFIRLASGGCFSIAVVSLIVAASLISDINNIYYRVLDDVIEFKGVANDVWREVINVRMTRKIFLETTSTKSSFFEAFIREKRQNGNGAGESICFPGARGYDGEPGRDGITFTYDDDQECIKCEAGPPGPPGPDGEPGLDGPDGLPGPPGPPGSQGPPGPPGPPGDPGFDGQPGIMGPCGHPGAPGTRGYGLPGPKGPPGPPGPPGDEGYVGGTGAPGPMGPVGPPGQPGLQGLPGQPGTMGLMGRPGLPGNDGGYCACPPRSGDVASPSYRRRRRLRLRGRYSLY</sequence>
<dbReference type="GO" id="GO:0042302">
    <property type="term" value="F:structural constituent of cuticle"/>
    <property type="evidence" value="ECO:0007669"/>
    <property type="project" value="InterPro"/>
</dbReference>
<evidence type="ECO:0000256" key="3">
    <source>
        <dbReference type="SAM" id="Phobius"/>
    </source>
</evidence>
<keyword evidence="5" id="KW-1185">Reference proteome</keyword>
<proteinExistence type="predicted"/>
<feature type="compositionally biased region" description="Pro residues" evidence="2">
    <location>
        <begin position="148"/>
        <end position="169"/>
    </location>
</feature>
<feature type="transmembrane region" description="Helical" evidence="3">
    <location>
        <begin position="6"/>
        <end position="29"/>
    </location>
</feature>
<dbReference type="Proteomes" id="UP000887569">
    <property type="component" value="Unplaced"/>
</dbReference>
<evidence type="ECO:0000256" key="1">
    <source>
        <dbReference type="ARBA" id="ARBA00022737"/>
    </source>
</evidence>
<feature type="compositionally biased region" description="Gly residues" evidence="2">
    <location>
        <begin position="212"/>
        <end position="221"/>
    </location>
</feature>
<organism evidence="5 6">
    <name type="scientific">Parascaris univalens</name>
    <name type="common">Nematode worm</name>
    <dbReference type="NCBI Taxonomy" id="6257"/>
    <lineage>
        <taxon>Eukaryota</taxon>
        <taxon>Metazoa</taxon>
        <taxon>Ecdysozoa</taxon>
        <taxon>Nematoda</taxon>
        <taxon>Chromadorea</taxon>
        <taxon>Rhabditida</taxon>
        <taxon>Spirurina</taxon>
        <taxon>Ascaridomorpha</taxon>
        <taxon>Ascaridoidea</taxon>
        <taxon>Ascarididae</taxon>
        <taxon>Parascaris</taxon>
    </lineage>
</organism>
<feature type="compositionally biased region" description="Low complexity" evidence="2">
    <location>
        <begin position="232"/>
        <end position="247"/>
    </location>
</feature>
<keyword evidence="3" id="KW-0472">Membrane</keyword>
<dbReference type="SMART" id="SM01088">
    <property type="entry name" value="Col_cuticle_N"/>
    <property type="match status" value="1"/>
</dbReference>
<evidence type="ECO:0000259" key="4">
    <source>
        <dbReference type="SMART" id="SM01088"/>
    </source>
</evidence>
<dbReference type="AlphaFoldDB" id="A0A915BXK4"/>
<dbReference type="PANTHER" id="PTHR24637:SF421">
    <property type="entry name" value="CUTICLE COLLAGEN DPY-2"/>
    <property type="match status" value="1"/>
</dbReference>
<dbReference type="InterPro" id="IPR002486">
    <property type="entry name" value="Col_cuticle_N"/>
</dbReference>
<dbReference type="PANTHER" id="PTHR24637">
    <property type="entry name" value="COLLAGEN"/>
    <property type="match status" value="1"/>
</dbReference>
<evidence type="ECO:0000313" key="6">
    <source>
        <dbReference type="WBParaSite" id="PgR068_g037_t01"/>
    </source>
</evidence>
<dbReference type="Pfam" id="PF01484">
    <property type="entry name" value="Col_cuticle_N"/>
    <property type="match status" value="1"/>
</dbReference>
<name>A0A915BXK4_PARUN</name>
<feature type="region of interest" description="Disordered" evidence="2">
    <location>
        <begin position="92"/>
        <end position="251"/>
    </location>
</feature>
<feature type="compositionally biased region" description="Pro residues" evidence="2">
    <location>
        <begin position="222"/>
        <end position="231"/>
    </location>
</feature>
<feature type="domain" description="Nematode cuticle collagen N-terminal" evidence="4">
    <location>
        <begin position="5"/>
        <end position="57"/>
    </location>
</feature>
<feature type="compositionally biased region" description="Pro residues" evidence="2">
    <location>
        <begin position="198"/>
        <end position="208"/>
    </location>
</feature>
<reference evidence="6" key="1">
    <citation type="submission" date="2022-11" db="UniProtKB">
        <authorList>
            <consortium name="WormBaseParasite"/>
        </authorList>
    </citation>
    <scope>IDENTIFICATION</scope>
</reference>
<evidence type="ECO:0000256" key="2">
    <source>
        <dbReference type="SAM" id="MobiDB-lite"/>
    </source>
</evidence>
<evidence type="ECO:0000313" key="5">
    <source>
        <dbReference type="Proteomes" id="UP000887569"/>
    </source>
</evidence>